<dbReference type="RefSeq" id="WP_190130072.1">
    <property type="nucleotide sequence ID" value="NZ_BNBD01000005.1"/>
</dbReference>
<feature type="compositionally biased region" description="Basic residues" evidence="1">
    <location>
        <begin position="1"/>
        <end position="11"/>
    </location>
</feature>
<evidence type="ECO:0000256" key="1">
    <source>
        <dbReference type="SAM" id="MobiDB-lite"/>
    </source>
</evidence>
<evidence type="ECO:0008006" key="4">
    <source>
        <dbReference type="Google" id="ProtNLM"/>
    </source>
</evidence>
<reference evidence="2" key="2">
    <citation type="submission" date="2020-09" db="EMBL/GenBank/DDBJ databases">
        <authorList>
            <person name="Sun Q."/>
            <person name="Ohkuma M."/>
        </authorList>
    </citation>
    <scope>NUCLEOTIDE SEQUENCE</scope>
    <source>
        <strain evidence="2">JCM 4059</strain>
    </source>
</reference>
<sequence length="202" mass="22384">MQPPRRPRTQPRHCASSRPELRAKATDHAVNGTNNLRSLAARNPTYRKTHAEWAASPTTTFLANTGQYDKAQTLGEEAIDLYKKLAAENPADDELAFRISWASMVLANSLWGKPELRARATEYAVNGVNDLRSLAARNASYRPQLAEWIMWPTIPFLVETGQKARALPLAQEDVDLYTRLNAQDPAAYGAKLAAAKKTLADL</sequence>
<dbReference type="Proteomes" id="UP000638313">
    <property type="component" value="Unassembled WGS sequence"/>
</dbReference>
<proteinExistence type="predicted"/>
<protein>
    <recommendedName>
        <fullName evidence="4">Tetratricopeptide repeat protein</fullName>
    </recommendedName>
</protein>
<reference evidence="2" key="1">
    <citation type="journal article" date="2014" name="Int. J. Syst. Evol. Microbiol.">
        <title>Complete genome sequence of Corynebacterium casei LMG S-19264T (=DSM 44701T), isolated from a smear-ripened cheese.</title>
        <authorList>
            <consortium name="US DOE Joint Genome Institute (JGI-PGF)"/>
            <person name="Walter F."/>
            <person name="Albersmeier A."/>
            <person name="Kalinowski J."/>
            <person name="Ruckert C."/>
        </authorList>
    </citation>
    <scope>NUCLEOTIDE SEQUENCE</scope>
    <source>
        <strain evidence="2">JCM 4059</strain>
    </source>
</reference>
<dbReference type="EMBL" id="BNBD01000005">
    <property type="protein sequence ID" value="GHF46967.1"/>
    <property type="molecule type" value="Genomic_DNA"/>
</dbReference>
<accession>A0A919B4W0</accession>
<comment type="caution">
    <text evidence="2">The sequence shown here is derived from an EMBL/GenBank/DDBJ whole genome shotgun (WGS) entry which is preliminary data.</text>
</comment>
<keyword evidence="3" id="KW-1185">Reference proteome</keyword>
<name>A0A919B4W0_9ACTN</name>
<organism evidence="2 3">
    <name type="scientific">Streptomyces mashuensis</name>
    <dbReference type="NCBI Taxonomy" id="33904"/>
    <lineage>
        <taxon>Bacteria</taxon>
        <taxon>Bacillati</taxon>
        <taxon>Actinomycetota</taxon>
        <taxon>Actinomycetes</taxon>
        <taxon>Kitasatosporales</taxon>
        <taxon>Streptomycetaceae</taxon>
        <taxon>Streptomyces</taxon>
    </lineage>
</organism>
<gene>
    <name evidence="2" type="ORF">GCM10010218_30320</name>
</gene>
<dbReference type="AlphaFoldDB" id="A0A919B4W0"/>
<feature type="region of interest" description="Disordered" evidence="1">
    <location>
        <begin position="1"/>
        <end position="21"/>
    </location>
</feature>
<evidence type="ECO:0000313" key="3">
    <source>
        <dbReference type="Proteomes" id="UP000638313"/>
    </source>
</evidence>
<evidence type="ECO:0000313" key="2">
    <source>
        <dbReference type="EMBL" id="GHF46967.1"/>
    </source>
</evidence>